<dbReference type="PANTHER" id="PTHR12137">
    <property type="entry name" value="CARBOHYDRATE SULFOTRANSFERASE"/>
    <property type="match status" value="1"/>
</dbReference>
<comment type="similarity">
    <text evidence="2 9">Belongs to the sulfotransferase 2 family.</text>
</comment>
<name>A0A835CTK9_APHGI</name>
<keyword evidence="11" id="KW-1185">Reference proteome</keyword>
<dbReference type="InterPro" id="IPR005331">
    <property type="entry name" value="Sulfotransferase"/>
</dbReference>
<keyword evidence="8 9" id="KW-0325">Glycoprotein</keyword>
<sequence length="353" mass="42433">MNSTRQLSKYTFCIIIYIFMCFLILYIRINYKNNNNDLKTTLLFEKYNVDNSKYNNLNNDDKIIVNNSTMTIENNVIDVLQKISSVCEKYNKTSSLERTHFLYNHKNKVLYCWIHQVASKSFIKLFADLKNISIVDDHYYKQIEKLAPGSIEELLDVIDDVGVFKFLITRHPYERLVSSFRKNIEDNRKYSRQSWNFVPKIFSITRPQLFNDSSESSMEKIFHIDRRLKIIPTFEEFIIWLLQQSEDDDDEYWNQYNSHCAVCQMTFDYILKIDSSIFKQDFNYILSNFKDNLKLNKLKLLSENKSTDFNRTCIYLSQLSKKIFNQLYARYKFDFEMFDYSSNLYLENCIKKI</sequence>
<dbReference type="OrthoDB" id="2019940at2759"/>
<dbReference type="EC" id="2.8.2.-" evidence="9"/>
<feature type="transmembrane region" description="Helical" evidence="9">
    <location>
        <begin position="12"/>
        <end position="29"/>
    </location>
</feature>
<dbReference type="AlphaFoldDB" id="A0A835CTK9"/>
<dbReference type="EMBL" id="JACMRX010000003">
    <property type="protein sequence ID" value="KAF7993393.1"/>
    <property type="molecule type" value="Genomic_DNA"/>
</dbReference>
<dbReference type="GO" id="GO:0016051">
    <property type="term" value="P:carbohydrate biosynthetic process"/>
    <property type="evidence" value="ECO:0007669"/>
    <property type="project" value="InterPro"/>
</dbReference>
<evidence type="ECO:0000313" key="11">
    <source>
        <dbReference type="Proteomes" id="UP000639338"/>
    </source>
</evidence>
<keyword evidence="5 9" id="KW-1133">Transmembrane helix</keyword>
<keyword evidence="6 9" id="KW-0333">Golgi apparatus</keyword>
<dbReference type="GO" id="GO:0000139">
    <property type="term" value="C:Golgi membrane"/>
    <property type="evidence" value="ECO:0007669"/>
    <property type="project" value="UniProtKB-SubCell"/>
</dbReference>
<proteinExistence type="inferred from homology"/>
<evidence type="ECO:0000256" key="9">
    <source>
        <dbReference type="RuleBase" id="RU364020"/>
    </source>
</evidence>
<dbReference type="PANTHER" id="PTHR12137:SF54">
    <property type="entry name" value="CARBOHYDRATE SULFOTRANSFERASE"/>
    <property type="match status" value="1"/>
</dbReference>
<evidence type="ECO:0000256" key="7">
    <source>
        <dbReference type="ARBA" id="ARBA00023136"/>
    </source>
</evidence>
<gene>
    <name evidence="10" type="ORF">HCN44_007896</name>
</gene>
<keyword evidence="9" id="KW-0735">Signal-anchor</keyword>
<dbReference type="Pfam" id="PF03567">
    <property type="entry name" value="Sulfotransfer_2"/>
    <property type="match status" value="1"/>
</dbReference>
<keyword evidence="7 9" id="KW-0472">Membrane</keyword>
<organism evidence="10 11">
    <name type="scientific">Aphidius gifuensis</name>
    <name type="common">Parasitoid wasp</name>
    <dbReference type="NCBI Taxonomy" id="684658"/>
    <lineage>
        <taxon>Eukaryota</taxon>
        <taxon>Metazoa</taxon>
        <taxon>Ecdysozoa</taxon>
        <taxon>Arthropoda</taxon>
        <taxon>Hexapoda</taxon>
        <taxon>Insecta</taxon>
        <taxon>Pterygota</taxon>
        <taxon>Neoptera</taxon>
        <taxon>Endopterygota</taxon>
        <taxon>Hymenoptera</taxon>
        <taxon>Apocrita</taxon>
        <taxon>Ichneumonoidea</taxon>
        <taxon>Braconidae</taxon>
        <taxon>Aphidiinae</taxon>
        <taxon>Aphidius</taxon>
    </lineage>
</organism>
<evidence type="ECO:0000256" key="6">
    <source>
        <dbReference type="ARBA" id="ARBA00023034"/>
    </source>
</evidence>
<keyword evidence="3 9" id="KW-0808">Transferase</keyword>
<comment type="subcellular location">
    <subcellularLocation>
        <location evidence="1 9">Golgi apparatus membrane</location>
        <topology evidence="1 9">Single-pass type II membrane protein</topology>
    </subcellularLocation>
</comment>
<comment type="caution">
    <text evidence="10">The sequence shown here is derived from an EMBL/GenBank/DDBJ whole genome shotgun (WGS) entry which is preliminary data.</text>
</comment>
<evidence type="ECO:0000313" key="10">
    <source>
        <dbReference type="EMBL" id="KAF7993393.1"/>
    </source>
</evidence>
<evidence type="ECO:0000256" key="4">
    <source>
        <dbReference type="ARBA" id="ARBA00022692"/>
    </source>
</evidence>
<evidence type="ECO:0000256" key="8">
    <source>
        <dbReference type="ARBA" id="ARBA00023180"/>
    </source>
</evidence>
<dbReference type="InterPro" id="IPR018011">
    <property type="entry name" value="Carb_sulfotrans_8-10"/>
</dbReference>
<reference evidence="10 11" key="1">
    <citation type="submission" date="2020-08" db="EMBL/GenBank/DDBJ databases">
        <title>Aphidius gifuensis genome sequencing and assembly.</title>
        <authorList>
            <person name="Du Z."/>
        </authorList>
    </citation>
    <scope>NUCLEOTIDE SEQUENCE [LARGE SCALE GENOMIC DNA]</scope>
    <source>
        <strain evidence="10">YNYX2018</strain>
        <tissue evidence="10">Adults</tissue>
    </source>
</reference>
<accession>A0A835CTK9</accession>
<evidence type="ECO:0000256" key="1">
    <source>
        <dbReference type="ARBA" id="ARBA00004323"/>
    </source>
</evidence>
<protein>
    <recommendedName>
        <fullName evidence="9">Carbohydrate sulfotransferase</fullName>
        <ecNumber evidence="9">2.8.2.-</ecNumber>
    </recommendedName>
</protein>
<dbReference type="Proteomes" id="UP000639338">
    <property type="component" value="Unassembled WGS sequence"/>
</dbReference>
<keyword evidence="4 9" id="KW-0812">Transmembrane</keyword>
<keyword evidence="9" id="KW-0119">Carbohydrate metabolism</keyword>
<dbReference type="GO" id="GO:0008146">
    <property type="term" value="F:sulfotransferase activity"/>
    <property type="evidence" value="ECO:0007669"/>
    <property type="project" value="InterPro"/>
</dbReference>
<evidence type="ECO:0000256" key="3">
    <source>
        <dbReference type="ARBA" id="ARBA00022679"/>
    </source>
</evidence>
<evidence type="ECO:0000256" key="2">
    <source>
        <dbReference type="ARBA" id="ARBA00006339"/>
    </source>
</evidence>
<evidence type="ECO:0000256" key="5">
    <source>
        <dbReference type="ARBA" id="ARBA00022989"/>
    </source>
</evidence>